<name>A0A7D7MJI8_PLAMR</name>
<protein>
    <submittedName>
        <fullName evidence="1">ArsR family transcriptional regulator</fullName>
    </submittedName>
</protein>
<proteinExistence type="predicted"/>
<keyword evidence="2" id="KW-1185">Reference proteome</keyword>
<dbReference type="KEGG" id="pdec:H1Q58_04085"/>
<dbReference type="Gene3D" id="1.10.10.10">
    <property type="entry name" value="Winged helix-like DNA-binding domain superfamily/Winged helix DNA-binding domain"/>
    <property type="match status" value="1"/>
</dbReference>
<evidence type="ECO:0000313" key="1">
    <source>
        <dbReference type="EMBL" id="QMT18208.1"/>
    </source>
</evidence>
<organism evidence="1 2">
    <name type="scientific">Planococcus maritimus</name>
    <dbReference type="NCBI Taxonomy" id="192421"/>
    <lineage>
        <taxon>Bacteria</taxon>
        <taxon>Bacillati</taxon>
        <taxon>Bacillota</taxon>
        <taxon>Bacilli</taxon>
        <taxon>Bacillales</taxon>
        <taxon>Caryophanaceae</taxon>
        <taxon>Planococcus</taxon>
    </lineage>
</organism>
<reference evidence="1 2" key="1">
    <citation type="submission" date="2020-07" db="EMBL/GenBank/DDBJ databases">
        <title>Screening of a cold-adapted Planococcus bacterium producing protease in traditional shrimp paste and protease identification by genome sequencing.</title>
        <authorList>
            <person name="Gao R."/>
            <person name="Leng W."/>
            <person name="Chu Q."/>
            <person name="Wu X."/>
            <person name="Liu H."/>
            <person name="Li X."/>
        </authorList>
    </citation>
    <scope>NUCLEOTIDE SEQUENCE [LARGE SCALE GENOMIC DNA]</scope>
    <source>
        <strain evidence="1 2">XJ11</strain>
    </source>
</reference>
<dbReference type="InterPro" id="IPR036388">
    <property type="entry name" value="WH-like_DNA-bd_sf"/>
</dbReference>
<gene>
    <name evidence="1" type="ORF">H1Q58_04085</name>
</gene>
<dbReference type="InterPro" id="IPR036390">
    <property type="entry name" value="WH_DNA-bd_sf"/>
</dbReference>
<dbReference type="Proteomes" id="UP000514716">
    <property type="component" value="Chromosome"/>
</dbReference>
<evidence type="ECO:0000313" key="2">
    <source>
        <dbReference type="Proteomes" id="UP000514716"/>
    </source>
</evidence>
<accession>A0A7D7MJI8</accession>
<dbReference type="AlphaFoldDB" id="A0A7D7MJI8"/>
<dbReference type="EMBL" id="CP059540">
    <property type="protein sequence ID" value="QMT18208.1"/>
    <property type="molecule type" value="Genomic_DNA"/>
</dbReference>
<sequence>MTSNYDLMKLISDPKIEAILYSVKSKDKTVKEIAAELNDKPSRLYYPIQKLLTTELIKISEEKQIGNLIEKYYTSRHLFNEEEVMKLEGEMAIKNAASLLTHALWTFNKGLNLLKSDLEKTEFNKDQDYSRAMYGEMTVSLTNSEWVKVNEEIRKLIRSRSKEDLSETKEYTFSLLTYENDQESH</sequence>
<dbReference type="SUPFAM" id="SSF46785">
    <property type="entry name" value="Winged helix' DNA-binding domain"/>
    <property type="match status" value="1"/>
</dbReference>
<dbReference type="RefSeq" id="WP_182092843.1">
    <property type="nucleotide sequence ID" value="NZ_CP059540.1"/>
</dbReference>